<keyword evidence="3" id="KW-0808">Transferase</keyword>
<evidence type="ECO:0000259" key="10">
    <source>
        <dbReference type="PROSITE" id="PS50011"/>
    </source>
</evidence>
<evidence type="ECO:0000256" key="2">
    <source>
        <dbReference type="ARBA" id="ARBA00022527"/>
    </source>
</evidence>
<organism evidence="11 12">
    <name type="scientific">Scytonema hofmannii PCC 7110</name>
    <dbReference type="NCBI Taxonomy" id="128403"/>
    <lineage>
        <taxon>Bacteria</taxon>
        <taxon>Bacillati</taxon>
        <taxon>Cyanobacteriota</taxon>
        <taxon>Cyanophyceae</taxon>
        <taxon>Nostocales</taxon>
        <taxon>Scytonemataceae</taxon>
        <taxon>Scytonema</taxon>
    </lineage>
</organism>
<dbReference type="InterPro" id="IPR000719">
    <property type="entry name" value="Prot_kinase_dom"/>
</dbReference>
<evidence type="ECO:0000256" key="6">
    <source>
        <dbReference type="ARBA" id="ARBA00022840"/>
    </source>
</evidence>
<dbReference type="InterPro" id="IPR058395">
    <property type="entry name" value="DUF8082"/>
</dbReference>
<evidence type="ECO:0000256" key="4">
    <source>
        <dbReference type="ARBA" id="ARBA00022741"/>
    </source>
</evidence>
<evidence type="ECO:0000256" key="5">
    <source>
        <dbReference type="ARBA" id="ARBA00022777"/>
    </source>
</evidence>
<gene>
    <name evidence="11" type="ORF">WA1_11605</name>
</gene>
<dbReference type="PANTHER" id="PTHR24363:SF0">
    <property type="entry name" value="SERINE_THREONINE KINASE LIKE DOMAIN CONTAINING 1"/>
    <property type="match status" value="1"/>
</dbReference>
<keyword evidence="4 9" id="KW-0547">Nucleotide-binding</keyword>
<dbReference type="Pfam" id="PF00069">
    <property type="entry name" value="Pkinase"/>
    <property type="match status" value="1"/>
</dbReference>
<protein>
    <recommendedName>
        <fullName evidence="1">non-specific serine/threonine protein kinase</fullName>
        <ecNumber evidence="1">2.7.11.1</ecNumber>
    </recommendedName>
</protein>
<keyword evidence="6 9" id="KW-0067">ATP-binding</keyword>
<evidence type="ECO:0000313" key="12">
    <source>
        <dbReference type="Proteomes" id="UP000076925"/>
    </source>
</evidence>
<dbReference type="PROSITE" id="PS00109">
    <property type="entry name" value="PROTEIN_KINASE_TYR"/>
    <property type="match status" value="1"/>
</dbReference>
<evidence type="ECO:0000256" key="8">
    <source>
        <dbReference type="ARBA" id="ARBA00048679"/>
    </source>
</evidence>
<dbReference type="InterPro" id="IPR008266">
    <property type="entry name" value="Tyr_kinase_AS"/>
</dbReference>
<feature type="binding site" evidence="9">
    <location>
        <position position="45"/>
    </location>
    <ligand>
        <name>ATP</name>
        <dbReference type="ChEBI" id="CHEBI:30616"/>
    </ligand>
</feature>
<dbReference type="EMBL" id="ANNX02000016">
    <property type="protein sequence ID" value="KYC42774.1"/>
    <property type="molecule type" value="Genomic_DNA"/>
</dbReference>
<dbReference type="Pfam" id="PF26309">
    <property type="entry name" value="DUF8082"/>
    <property type="match status" value="1"/>
</dbReference>
<dbReference type="GO" id="GO:0005524">
    <property type="term" value="F:ATP binding"/>
    <property type="evidence" value="ECO:0007669"/>
    <property type="project" value="UniProtKB-UniRule"/>
</dbReference>
<dbReference type="PROSITE" id="PS00107">
    <property type="entry name" value="PROTEIN_KINASE_ATP"/>
    <property type="match status" value="1"/>
</dbReference>
<dbReference type="SUPFAM" id="SSF56112">
    <property type="entry name" value="Protein kinase-like (PK-like)"/>
    <property type="match status" value="1"/>
</dbReference>
<dbReference type="PANTHER" id="PTHR24363">
    <property type="entry name" value="SERINE/THREONINE PROTEIN KINASE"/>
    <property type="match status" value="1"/>
</dbReference>
<dbReference type="RefSeq" id="WP_017749172.1">
    <property type="nucleotide sequence ID" value="NZ_KQ976354.1"/>
</dbReference>
<reference evidence="11 12" key="1">
    <citation type="journal article" date="2013" name="Genome Biol. Evol.">
        <title>Genomes of Stigonematalean cyanobacteria (subsection V) and the evolution of oxygenic photosynthesis from prokaryotes to plastids.</title>
        <authorList>
            <person name="Dagan T."/>
            <person name="Roettger M."/>
            <person name="Stucken K."/>
            <person name="Landan G."/>
            <person name="Koch R."/>
            <person name="Major P."/>
            <person name="Gould S.B."/>
            <person name="Goremykin V.V."/>
            <person name="Rippka R."/>
            <person name="Tandeau de Marsac N."/>
            <person name="Gugger M."/>
            <person name="Lockhart P.J."/>
            <person name="Allen J.F."/>
            <person name="Brune I."/>
            <person name="Maus I."/>
            <person name="Puhler A."/>
            <person name="Martin W.F."/>
        </authorList>
    </citation>
    <scope>NUCLEOTIDE SEQUENCE [LARGE SCALE GENOMIC DNA]</scope>
    <source>
        <strain evidence="11 12">PCC 7110</strain>
    </source>
</reference>
<comment type="caution">
    <text evidence="11">The sequence shown here is derived from an EMBL/GenBank/DDBJ whole genome shotgun (WGS) entry which is preliminary data.</text>
</comment>
<evidence type="ECO:0000313" key="11">
    <source>
        <dbReference type="EMBL" id="KYC42774.1"/>
    </source>
</evidence>
<evidence type="ECO:0000256" key="7">
    <source>
        <dbReference type="ARBA" id="ARBA00047899"/>
    </source>
</evidence>
<feature type="domain" description="Protein kinase" evidence="10">
    <location>
        <begin position="15"/>
        <end position="286"/>
    </location>
</feature>
<dbReference type="EC" id="2.7.11.1" evidence="1"/>
<dbReference type="Proteomes" id="UP000076925">
    <property type="component" value="Unassembled WGS sequence"/>
</dbReference>
<evidence type="ECO:0000256" key="3">
    <source>
        <dbReference type="ARBA" id="ARBA00022679"/>
    </source>
</evidence>
<dbReference type="GO" id="GO:0004674">
    <property type="term" value="F:protein serine/threonine kinase activity"/>
    <property type="evidence" value="ECO:0007669"/>
    <property type="project" value="UniProtKB-KW"/>
</dbReference>
<accession>A0A139XDK0</accession>
<dbReference type="Gene3D" id="3.30.200.20">
    <property type="entry name" value="Phosphorylase Kinase, domain 1"/>
    <property type="match status" value="1"/>
</dbReference>
<dbReference type="AlphaFoldDB" id="A0A139XDK0"/>
<evidence type="ECO:0000256" key="1">
    <source>
        <dbReference type="ARBA" id="ARBA00012513"/>
    </source>
</evidence>
<dbReference type="STRING" id="128403.WA1_11605"/>
<evidence type="ECO:0000256" key="9">
    <source>
        <dbReference type="PROSITE-ProRule" id="PRU10141"/>
    </source>
</evidence>
<keyword evidence="12" id="KW-1185">Reference proteome</keyword>
<dbReference type="CDD" id="cd14014">
    <property type="entry name" value="STKc_PknB_like"/>
    <property type="match status" value="1"/>
</dbReference>
<keyword evidence="5 11" id="KW-0418">Kinase</keyword>
<proteinExistence type="predicted"/>
<dbReference type="OrthoDB" id="507628at2"/>
<keyword evidence="2 11" id="KW-0723">Serine/threonine-protein kinase</keyword>
<dbReference type="PROSITE" id="PS50011">
    <property type="entry name" value="PROTEIN_KINASE_DOM"/>
    <property type="match status" value="1"/>
</dbReference>
<dbReference type="Gene3D" id="1.10.510.10">
    <property type="entry name" value="Transferase(Phosphotransferase) domain 1"/>
    <property type="match status" value="1"/>
</dbReference>
<dbReference type="InterPro" id="IPR017441">
    <property type="entry name" value="Protein_kinase_ATP_BS"/>
</dbReference>
<comment type="catalytic activity">
    <reaction evidence="8">
        <text>L-seryl-[protein] + ATP = O-phospho-L-seryl-[protein] + ADP + H(+)</text>
        <dbReference type="Rhea" id="RHEA:17989"/>
        <dbReference type="Rhea" id="RHEA-COMP:9863"/>
        <dbReference type="Rhea" id="RHEA-COMP:11604"/>
        <dbReference type="ChEBI" id="CHEBI:15378"/>
        <dbReference type="ChEBI" id="CHEBI:29999"/>
        <dbReference type="ChEBI" id="CHEBI:30616"/>
        <dbReference type="ChEBI" id="CHEBI:83421"/>
        <dbReference type="ChEBI" id="CHEBI:456216"/>
        <dbReference type="EC" id="2.7.11.1"/>
    </reaction>
</comment>
<dbReference type="InterPro" id="IPR011009">
    <property type="entry name" value="Kinase-like_dom_sf"/>
</dbReference>
<sequence length="379" mass="43316">MLQEINPGTLINNRYQIQQVLGQGGFGRTYLAFDIQRFGESCVLKEFVPENTKEDLVRKSRELFEREAKILYQINHPQIPKFLAWLTEEDRLFIVQEYIQGKTYSELLYERLSQQKGPFSEAEVIQWLQDLLPVLTYIHLQNIIHRDISLDNVMFSNRQSKPVLIDFGVVKEKVTEIFSITEQNASPFAQGSIVGKVGYSPPEQIYMGQCYPCSDIYALGVSALVLLTGKTPNVLIDYLTLKWQWRSHISISEPLGKILDKMLAEQPAQRYQSAHEVFSALQSTALGYTISNEATQTVGIPPTLNLKKETSKITPINPEFLELCRQELTRSVGPFANLLIEETLTQFPNMTPSQLVEALMAEIPHQQRAEEFKKRMKLG</sequence>
<name>A0A139XDK0_9CYAN</name>
<comment type="catalytic activity">
    <reaction evidence="7">
        <text>L-threonyl-[protein] + ATP = O-phospho-L-threonyl-[protein] + ADP + H(+)</text>
        <dbReference type="Rhea" id="RHEA:46608"/>
        <dbReference type="Rhea" id="RHEA-COMP:11060"/>
        <dbReference type="Rhea" id="RHEA-COMP:11605"/>
        <dbReference type="ChEBI" id="CHEBI:15378"/>
        <dbReference type="ChEBI" id="CHEBI:30013"/>
        <dbReference type="ChEBI" id="CHEBI:30616"/>
        <dbReference type="ChEBI" id="CHEBI:61977"/>
        <dbReference type="ChEBI" id="CHEBI:456216"/>
        <dbReference type="EC" id="2.7.11.1"/>
    </reaction>
</comment>